<keyword evidence="1" id="KW-0175">Coiled coil</keyword>
<keyword evidence="4" id="KW-1185">Reference proteome</keyword>
<keyword evidence="2" id="KW-1133">Transmembrane helix</keyword>
<dbReference type="AlphaFoldDB" id="A0AA39JEX8"/>
<name>A0AA39JEX8_ARMTA</name>
<reference evidence="3" key="1">
    <citation type="submission" date="2023-06" db="EMBL/GenBank/DDBJ databases">
        <authorList>
            <consortium name="Lawrence Berkeley National Laboratory"/>
            <person name="Ahrendt S."/>
            <person name="Sahu N."/>
            <person name="Indic B."/>
            <person name="Wong-Bajracharya J."/>
            <person name="Merenyi Z."/>
            <person name="Ke H.-M."/>
            <person name="Monk M."/>
            <person name="Kocsube S."/>
            <person name="Drula E."/>
            <person name="Lipzen A."/>
            <person name="Balint B."/>
            <person name="Henrissat B."/>
            <person name="Andreopoulos B."/>
            <person name="Martin F.M."/>
            <person name="Harder C.B."/>
            <person name="Rigling D."/>
            <person name="Ford K.L."/>
            <person name="Foster G.D."/>
            <person name="Pangilinan J."/>
            <person name="Papanicolaou A."/>
            <person name="Barry K."/>
            <person name="LaButti K."/>
            <person name="Viragh M."/>
            <person name="Koriabine M."/>
            <person name="Yan M."/>
            <person name="Riley R."/>
            <person name="Champramary S."/>
            <person name="Plett K.L."/>
            <person name="Tsai I.J."/>
            <person name="Slot J."/>
            <person name="Sipos G."/>
            <person name="Plett J."/>
            <person name="Nagy L.G."/>
            <person name="Grigoriev I.V."/>
        </authorList>
    </citation>
    <scope>NUCLEOTIDE SEQUENCE</scope>
    <source>
        <strain evidence="3">CCBAS 213</strain>
    </source>
</reference>
<evidence type="ECO:0000313" key="3">
    <source>
        <dbReference type="EMBL" id="KAK0441501.1"/>
    </source>
</evidence>
<gene>
    <name evidence="3" type="ORF">EV420DRAFT_1485577</name>
</gene>
<feature type="transmembrane region" description="Helical" evidence="2">
    <location>
        <begin position="328"/>
        <end position="347"/>
    </location>
</feature>
<protein>
    <submittedName>
        <fullName evidence="3">Uncharacterized protein</fullName>
    </submittedName>
</protein>
<accession>A0AA39JEX8</accession>
<sequence length="487" mass="55912">MPSSPLFYLFVKQFDNFNKMTEYCKNHQTVKRLQSCYGPYHGQGEQPKSIDEPNRPEFSWPVKSDFVYQGPYPHRCRAYFLYRVDLLPRPKFDDAQRMSNLNPEEQWNGLRPVRKLSGPILTGSSCSNSMAKVMAKAVCYPGALTKDPPMSRTPLRIDEYHKVSEKILATNDGFCLRHQSTSKSWPNMLADPSIIKGQNKSQADRNALTDGRCLESGPSIESTNVLQLESGNGEKTGDNQQTLDLIRSDLTSKYVFGGLFQAVSTSITHVHVFLILFGRSGKEQRAELAPKFHIGFHPLILFMVSHVITKISRFAHSNGCKEESKGTVLYTLILIFLPCYFLVYPLLPPIKPSTVLETLKQSLKDTTHLYTSHIHVMNDPATFRIAIEEIELSTAGLTRIYLDACQRLSLTDHHSWSHYLSDAKHVLLKAHEYQREIDCLKKRLEMKIIKEEERKIQHSILQQRATRDWDDDNDPFNHRLWYHPCIV</sequence>
<dbReference type="Proteomes" id="UP001175211">
    <property type="component" value="Unassembled WGS sequence"/>
</dbReference>
<keyword evidence="2" id="KW-0812">Transmembrane</keyword>
<dbReference type="EMBL" id="JAUEPS010000069">
    <property type="protein sequence ID" value="KAK0441501.1"/>
    <property type="molecule type" value="Genomic_DNA"/>
</dbReference>
<organism evidence="3 4">
    <name type="scientific">Armillaria tabescens</name>
    <name type="common">Ringless honey mushroom</name>
    <name type="synonym">Agaricus tabescens</name>
    <dbReference type="NCBI Taxonomy" id="1929756"/>
    <lineage>
        <taxon>Eukaryota</taxon>
        <taxon>Fungi</taxon>
        <taxon>Dikarya</taxon>
        <taxon>Basidiomycota</taxon>
        <taxon>Agaricomycotina</taxon>
        <taxon>Agaricomycetes</taxon>
        <taxon>Agaricomycetidae</taxon>
        <taxon>Agaricales</taxon>
        <taxon>Marasmiineae</taxon>
        <taxon>Physalacriaceae</taxon>
        <taxon>Desarmillaria</taxon>
    </lineage>
</organism>
<feature type="transmembrane region" description="Helical" evidence="2">
    <location>
        <begin position="254"/>
        <end position="276"/>
    </location>
</feature>
<keyword evidence="2" id="KW-0472">Membrane</keyword>
<evidence type="ECO:0000256" key="1">
    <source>
        <dbReference type="SAM" id="Coils"/>
    </source>
</evidence>
<dbReference type="GeneID" id="85353792"/>
<evidence type="ECO:0000313" key="4">
    <source>
        <dbReference type="Proteomes" id="UP001175211"/>
    </source>
</evidence>
<comment type="caution">
    <text evidence="3">The sequence shown here is derived from an EMBL/GenBank/DDBJ whole genome shotgun (WGS) entry which is preliminary data.</text>
</comment>
<dbReference type="RefSeq" id="XP_060324006.1">
    <property type="nucleotide sequence ID" value="XM_060470244.1"/>
</dbReference>
<proteinExistence type="predicted"/>
<feature type="coiled-coil region" evidence="1">
    <location>
        <begin position="423"/>
        <end position="450"/>
    </location>
</feature>
<evidence type="ECO:0000256" key="2">
    <source>
        <dbReference type="SAM" id="Phobius"/>
    </source>
</evidence>